<dbReference type="PANTHER" id="PTHR45463:SF8">
    <property type="entry name" value="OS09G0392200 PROTEIN"/>
    <property type="match status" value="1"/>
</dbReference>
<evidence type="ECO:0000256" key="1">
    <source>
        <dbReference type="SAM" id="Phobius"/>
    </source>
</evidence>
<sequence>MVKTSSDDASSSSRKRFKNFNHNGVASWSDVNQDLLFLIVMKLGFVDFLAFGRVCKSWRSLAVSYKNTFMASKPPMEISIYISTVAAYRTLKEQSSKP</sequence>
<organism evidence="3 4">
    <name type="scientific">Lactuca virosa</name>
    <dbReference type="NCBI Taxonomy" id="75947"/>
    <lineage>
        <taxon>Eukaryota</taxon>
        <taxon>Viridiplantae</taxon>
        <taxon>Streptophyta</taxon>
        <taxon>Embryophyta</taxon>
        <taxon>Tracheophyta</taxon>
        <taxon>Spermatophyta</taxon>
        <taxon>Magnoliopsida</taxon>
        <taxon>eudicotyledons</taxon>
        <taxon>Gunneridae</taxon>
        <taxon>Pentapetalae</taxon>
        <taxon>asterids</taxon>
        <taxon>campanulids</taxon>
        <taxon>Asterales</taxon>
        <taxon>Asteraceae</taxon>
        <taxon>Cichorioideae</taxon>
        <taxon>Cichorieae</taxon>
        <taxon>Lactucinae</taxon>
        <taxon>Lactuca</taxon>
    </lineage>
</organism>
<dbReference type="InterPro" id="IPR036047">
    <property type="entry name" value="F-box-like_dom_sf"/>
</dbReference>
<dbReference type="Proteomes" id="UP001157418">
    <property type="component" value="Unassembled WGS sequence"/>
</dbReference>
<dbReference type="SUPFAM" id="SSF81383">
    <property type="entry name" value="F-box domain"/>
    <property type="match status" value="1"/>
</dbReference>
<dbReference type="Gene3D" id="1.20.1280.50">
    <property type="match status" value="1"/>
</dbReference>
<keyword evidence="1" id="KW-0812">Transmembrane</keyword>
<keyword evidence="4" id="KW-1185">Reference proteome</keyword>
<dbReference type="Pfam" id="PF00646">
    <property type="entry name" value="F-box"/>
    <property type="match status" value="1"/>
</dbReference>
<protein>
    <recommendedName>
        <fullName evidence="2">F-box domain-containing protein</fullName>
    </recommendedName>
</protein>
<name>A0AAU9LY88_9ASTR</name>
<proteinExistence type="predicted"/>
<dbReference type="PANTHER" id="PTHR45463">
    <property type="entry name" value="OS09G0392200 PROTEIN"/>
    <property type="match status" value="1"/>
</dbReference>
<feature type="domain" description="F-box" evidence="2">
    <location>
        <begin position="28"/>
        <end position="67"/>
    </location>
</feature>
<comment type="caution">
    <text evidence="3">The sequence shown here is derived from an EMBL/GenBank/DDBJ whole genome shotgun (WGS) entry which is preliminary data.</text>
</comment>
<gene>
    <name evidence="3" type="ORF">LVIROSA_LOCUS6914</name>
</gene>
<evidence type="ECO:0000313" key="3">
    <source>
        <dbReference type="EMBL" id="CAH1419382.1"/>
    </source>
</evidence>
<keyword evidence="1" id="KW-0472">Membrane</keyword>
<accession>A0AAU9LY88</accession>
<dbReference type="EMBL" id="CAKMRJ010000305">
    <property type="protein sequence ID" value="CAH1419382.1"/>
    <property type="molecule type" value="Genomic_DNA"/>
</dbReference>
<evidence type="ECO:0000259" key="2">
    <source>
        <dbReference type="Pfam" id="PF00646"/>
    </source>
</evidence>
<dbReference type="InterPro" id="IPR001810">
    <property type="entry name" value="F-box_dom"/>
</dbReference>
<dbReference type="AlphaFoldDB" id="A0AAU9LY88"/>
<keyword evidence="1" id="KW-1133">Transmembrane helix</keyword>
<evidence type="ECO:0000313" key="4">
    <source>
        <dbReference type="Proteomes" id="UP001157418"/>
    </source>
</evidence>
<reference evidence="3 4" key="1">
    <citation type="submission" date="2022-01" db="EMBL/GenBank/DDBJ databases">
        <authorList>
            <person name="Xiong W."/>
            <person name="Schranz E."/>
        </authorList>
    </citation>
    <scope>NUCLEOTIDE SEQUENCE [LARGE SCALE GENOMIC DNA]</scope>
</reference>
<feature type="transmembrane region" description="Helical" evidence="1">
    <location>
        <begin position="35"/>
        <end position="55"/>
    </location>
</feature>